<evidence type="ECO:0000313" key="9">
    <source>
        <dbReference type="Proteomes" id="UP001596380"/>
    </source>
</evidence>
<dbReference type="PANTHER" id="PTHR43214:SF24">
    <property type="entry name" value="TRANSCRIPTIONAL REGULATORY PROTEIN NARL-RELATED"/>
    <property type="match status" value="1"/>
</dbReference>
<dbReference type="SUPFAM" id="SSF52172">
    <property type="entry name" value="CheY-like"/>
    <property type="match status" value="1"/>
</dbReference>
<evidence type="ECO:0000313" key="8">
    <source>
        <dbReference type="EMBL" id="MFC6879184.1"/>
    </source>
</evidence>
<keyword evidence="9" id="KW-1185">Reference proteome</keyword>
<dbReference type="Gene3D" id="3.40.50.2300">
    <property type="match status" value="1"/>
</dbReference>
<evidence type="ECO:0000259" key="6">
    <source>
        <dbReference type="PROSITE" id="PS50043"/>
    </source>
</evidence>
<dbReference type="SUPFAM" id="SSF46894">
    <property type="entry name" value="C-terminal effector domain of the bipartite response regulators"/>
    <property type="match status" value="1"/>
</dbReference>
<name>A0ABW2CC31_9ACTN</name>
<dbReference type="SMART" id="SM00448">
    <property type="entry name" value="REC"/>
    <property type="match status" value="1"/>
</dbReference>
<evidence type="ECO:0000256" key="5">
    <source>
        <dbReference type="PROSITE-ProRule" id="PRU00169"/>
    </source>
</evidence>
<accession>A0ABW2CC31</accession>
<feature type="modified residue" description="4-aspartylphosphate" evidence="5">
    <location>
        <position position="57"/>
    </location>
</feature>
<sequence length="217" mass="22664">MTSPIAVAIVDDDALVRLGLATMLGGLPDIEVVGEAADGAEAAALVAERAPDVVLMDLHMPSVDGLAATAAIRRGPRPPQVIMLTAFDADENVLAALRAGAGGFVTKHTPPQQIVEAIRRASAGEPVLSPDALSGLIRQVAAPVRHDERRRARDLLDRLTGQERAVAAGVAQGRTNAQIAADLYISVASVKLHISRALAKLGVENRTLLALLVHDAR</sequence>
<dbReference type="RefSeq" id="WP_309239948.1">
    <property type="nucleotide sequence ID" value="NZ_JBHSXS010000002.1"/>
</dbReference>
<reference evidence="9" key="1">
    <citation type="journal article" date="2019" name="Int. J. Syst. Evol. Microbiol.">
        <title>The Global Catalogue of Microorganisms (GCM) 10K type strain sequencing project: providing services to taxonomists for standard genome sequencing and annotation.</title>
        <authorList>
            <consortium name="The Broad Institute Genomics Platform"/>
            <consortium name="The Broad Institute Genome Sequencing Center for Infectious Disease"/>
            <person name="Wu L."/>
            <person name="Ma J."/>
        </authorList>
    </citation>
    <scope>NUCLEOTIDE SEQUENCE [LARGE SCALE GENOMIC DNA]</scope>
    <source>
        <strain evidence="9">JCM 3369</strain>
    </source>
</reference>
<evidence type="ECO:0000259" key="7">
    <source>
        <dbReference type="PROSITE" id="PS50110"/>
    </source>
</evidence>
<dbReference type="InterPro" id="IPR001789">
    <property type="entry name" value="Sig_transdc_resp-reg_receiver"/>
</dbReference>
<keyword evidence="2" id="KW-0805">Transcription regulation</keyword>
<dbReference type="PROSITE" id="PS50110">
    <property type="entry name" value="RESPONSE_REGULATORY"/>
    <property type="match status" value="1"/>
</dbReference>
<dbReference type="InterPro" id="IPR016032">
    <property type="entry name" value="Sig_transdc_resp-reg_C-effctor"/>
</dbReference>
<dbReference type="InterPro" id="IPR000792">
    <property type="entry name" value="Tscrpt_reg_LuxR_C"/>
</dbReference>
<dbReference type="PROSITE" id="PS50043">
    <property type="entry name" value="HTH_LUXR_2"/>
    <property type="match status" value="1"/>
</dbReference>
<dbReference type="PANTHER" id="PTHR43214">
    <property type="entry name" value="TWO-COMPONENT RESPONSE REGULATOR"/>
    <property type="match status" value="1"/>
</dbReference>
<keyword evidence="4" id="KW-0804">Transcription</keyword>
<comment type="caution">
    <text evidence="8">The sequence shown here is derived from an EMBL/GenBank/DDBJ whole genome shotgun (WGS) entry which is preliminary data.</text>
</comment>
<dbReference type="CDD" id="cd17535">
    <property type="entry name" value="REC_NarL-like"/>
    <property type="match status" value="1"/>
</dbReference>
<dbReference type="SMART" id="SM00421">
    <property type="entry name" value="HTH_LUXR"/>
    <property type="match status" value="1"/>
</dbReference>
<evidence type="ECO:0000256" key="4">
    <source>
        <dbReference type="ARBA" id="ARBA00023163"/>
    </source>
</evidence>
<dbReference type="EMBL" id="JBHSXS010000002">
    <property type="protein sequence ID" value="MFC6879184.1"/>
    <property type="molecule type" value="Genomic_DNA"/>
</dbReference>
<evidence type="ECO:0000256" key="2">
    <source>
        <dbReference type="ARBA" id="ARBA00023015"/>
    </source>
</evidence>
<dbReference type="PROSITE" id="PS00622">
    <property type="entry name" value="HTH_LUXR_1"/>
    <property type="match status" value="1"/>
</dbReference>
<gene>
    <name evidence="8" type="ORF">ACFQKB_05320</name>
</gene>
<keyword evidence="3" id="KW-0238">DNA-binding</keyword>
<dbReference type="Pfam" id="PF00072">
    <property type="entry name" value="Response_reg"/>
    <property type="match status" value="1"/>
</dbReference>
<dbReference type="CDD" id="cd06170">
    <property type="entry name" value="LuxR_C_like"/>
    <property type="match status" value="1"/>
</dbReference>
<dbReference type="Pfam" id="PF00196">
    <property type="entry name" value="GerE"/>
    <property type="match status" value="1"/>
</dbReference>
<organism evidence="8 9">
    <name type="scientific">Actinomadura yumaensis</name>
    <dbReference type="NCBI Taxonomy" id="111807"/>
    <lineage>
        <taxon>Bacteria</taxon>
        <taxon>Bacillati</taxon>
        <taxon>Actinomycetota</taxon>
        <taxon>Actinomycetes</taxon>
        <taxon>Streptosporangiales</taxon>
        <taxon>Thermomonosporaceae</taxon>
        <taxon>Actinomadura</taxon>
    </lineage>
</organism>
<feature type="domain" description="HTH luxR-type" evidence="6">
    <location>
        <begin position="152"/>
        <end position="217"/>
    </location>
</feature>
<dbReference type="InterPro" id="IPR011006">
    <property type="entry name" value="CheY-like_superfamily"/>
</dbReference>
<keyword evidence="1 5" id="KW-0597">Phosphoprotein</keyword>
<dbReference type="Proteomes" id="UP001596380">
    <property type="component" value="Unassembled WGS sequence"/>
</dbReference>
<dbReference type="InterPro" id="IPR058245">
    <property type="entry name" value="NreC/VraR/RcsB-like_REC"/>
</dbReference>
<dbReference type="PRINTS" id="PR00038">
    <property type="entry name" value="HTHLUXR"/>
</dbReference>
<proteinExistence type="predicted"/>
<dbReference type="InterPro" id="IPR039420">
    <property type="entry name" value="WalR-like"/>
</dbReference>
<protein>
    <submittedName>
        <fullName evidence="8">Response regulator</fullName>
    </submittedName>
</protein>
<feature type="domain" description="Response regulatory" evidence="7">
    <location>
        <begin position="6"/>
        <end position="122"/>
    </location>
</feature>
<evidence type="ECO:0000256" key="1">
    <source>
        <dbReference type="ARBA" id="ARBA00022553"/>
    </source>
</evidence>
<evidence type="ECO:0000256" key="3">
    <source>
        <dbReference type="ARBA" id="ARBA00023125"/>
    </source>
</evidence>